<dbReference type="InterPro" id="IPR029069">
    <property type="entry name" value="HotDog_dom_sf"/>
</dbReference>
<proteinExistence type="predicted"/>
<evidence type="ECO:0000313" key="3">
    <source>
        <dbReference type="EMBL" id="SNY57142.1"/>
    </source>
</evidence>
<organism evidence="3 4">
    <name type="scientific">Pseudooceanicola antarcticus</name>
    <dbReference type="NCBI Taxonomy" id="1247613"/>
    <lineage>
        <taxon>Bacteria</taxon>
        <taxon>Pseudomonadati</taxon>
        <taxon>Pseudomonadota</taxon>
        <taxon>Alphaproteobacteria</taxon>
        <taxon>Rhodobacterales</taxon>
        <taxon>Paracoccaceae</taxon>
        <taxon>Pseudooceanicola</taxon>
    </lineage>
</organism>
<reference evidence="3 4" key="1">
    <citation type="submission" date="2017-09" db="EMBL/GenBank/DDBJ databases">
        <authorList>
            <person name="Ehlers B."/>
            <person name="Leendertz F.H."/>
        </authorList>
    </citation>
    <scope>NUCLEOTIDE SEQUENCE [LARGE SCALE GENOMIC DNA]</scope>
    <source>
        <strain evidence="3 4">CGMCC 1.12662</strain>
    </source>
</reference>
<dbReference type="SUPFAM" id="SSF54637">
    <property type="entry name" value="Thioesterase/thiol ester dehydrase-isomerase"/>
    <property type="match status" value="1"/>
</dbReference>
<dbReference type="OrthoDB" id="9803287at2"/>
<dbReference type="GO" id="GO:0070403">
    <property type="term" value="F:NAD+ binding"/>
    <property type="evidence" value="ECO:0007669"/>
    <property type="project" value="InterPro"/>
</dbReference>
<dbReference type="EMBL" id="PGTD01000012">
    <property type="protein sequence ID" value="PJE30806.1"/>
    <property type="molecule type" value="Genomic_DNA"/>
</dbReference>
<keyword evidence="5" id="KW-1185">Reference proteome</keyword>
<reference evidence="2 5" key="2">
    <citation type="journal article" date="2018" name="Int. J. Syst. Evol. Microbiol.">
        <title>Pseudooceanicola lipolyticus sp. nov., a marine alphaproteobacterium, reclassification of Oceanicola flagellatus as Pseudooceanicola flagellatus comb. nov. and emended description of the genus Pseudooceanicola.</title>
        <authorList>
            <person name="Huang M.-M."/>
            <person name="Guo L.-L."/>
            <person name="Wu Y.-H."/>
            <person name="Lai Q.-L."/>
            <person name="Shao Z.-Z."/>
            <person name="Wang C.-S."/>
            <person name="Wu M."/>
            <person name="Xu X.-W."/>
        </authorList>
    </citation>
    <scope>NUCLEOTIDE SEQUENCE [LARGE SCALE GENOMIC DNA]</scope>
    <source>
        <strain evidence="2 5">Ar-45</strain>
    </source>
</reference>
<dbReference type="InterPro" id="IPR036291">
    <property type="entry name" value="NAD(P)-bd_dom_sf"/>
</dbReference>
<evidence type="ECO:0000259" key="1">
    <source>
        <dbReference type="Pfam" id="PF02737"/>
    </source>
</evidence>
<dbReference type="InterPro" id="IPR029752">
    <property type="entry name" value="D-isomer_DH_CS1"/>
</dbReference>
<dbReference type="InterPro" id="IPR006176">
    <property type="entry name" value="3-OHacyl-CoA_DH_NAD-bd"/>
</dbReference>
<dbReference type="PANTHER" id="PTHR48075">
    <property type="entry name" value="3-HYDROXYACYL-COA DEHYDROGENASE FAMILY PROTEIN"/>
    <property type="match status" value="1"/>
</dbReference>
<dbReference type="AlphaFoldDB" id="A0A285JA87"/>
<dbReference type="Proteomes" id="UP000231655">
    <property type="component" value="Unassembled WGS sequence"/>
</dbReference>
<dbReference type="EMBL" id="OBEA01000007">
    <property type="protein sequence ID" value="SNY57142.1"/>
    <property type="molecule type" value="Genomic_DNA"/>
</dbReference>
<name>A0A285JA87_9RHOB</name>
<dbReference type="GO" id="GO:0003857">
    <property type="term" value="F:(3S)-3-hydroxyacyl-CoA dehydrogenase (NAD+) activity"/>
    <property type="evidence" value="ECO:0007669"/>
    <property type="project" value="UniProtKB-EC"/>
</dbReference>
<dbReference type="RefSeq" id="WP_097147034.1">
    <property type="nucleotide sequence ID" value="NZ_OBEA01000007.1"/>
</dbReference>
<dbReference type="PANTHER" id="PTHR48075:SF5">
    <property type="entry name" value="3-HYDROXYBUTYRYL-COA DEHYDROGENASE"/>
    <property type="match status" value="1"/>
</dbReference>
<dbReference type="SUPFAM" id="SSF51735">
    <property type="entry name" value="NAD(P)-binding Rossmann-fold domains"/>
    <property type="match status" value="1"/>
</dbReference>
<dbReference type="PROSITE" id="PS00065">
    <property type="entry name" value="D_2_HYDROXYACID_DH_1"/>
    <property type="match status" value="1"/>
</dbReference>
<accession>A0A285JA87</accession>
<dbReference type="Pfam" id="PF02737">
    <property type="entry name" value="3HCDH_N"/>
    <property type="match status" value="1"/>
</dbReference>
<dbReference type="Gene3D" id="3.40.50.720">
    <property type="entry name" value="NAD(P)-binding Rossmann-like Domain"/>
    <property type="match status" value="1"/>
</dbReference>
<dbReference type="EC" id="1.1.1.35" evidence="2"/>
<dbReference type="GO" id="GO:0006631">
    <property type="term" value="P:fatty acid metabolic process"/>
    <property type="evidence" value="ECO:0007669"/>
    <property type="project" value="InterPro"/>
</dbReference>
<dbReference type="Proteomes" id="UP000231702">
    <property type="component" value="Unassembled WGS sequence"/>
</dbReference>
<dbReference type="InterPro" id="IPR013328">
    <property type="entry name" value="6PGD_dom2"/>
</dbReference>
<sequence length="453" mass="48553">MPSVVAIIGAGRIGAGWAARFCLHGWNVRVFDPDPAAEDLLRKTMERARASLPGLLDEALPPEGRLEVVPLMSQAVDGADWVQESLPERIELKQKVYQSLQEKMDPGAILASSSSVFPVSDLQAFSNRPDQIVTAHPLDPVYLVPLVELSVSARNGAARIARAEEVLEGIGMVPLRLRAERAGHIAGRLAEATWREALGLLRDGAAVTSEIDMALRHGLGPVWAELGLFQSGRLAAGSETLPVPWPNECGNEEPSVELGRALREQMDEQGVLSLEGLTARRDKALVSGLRNRPEGLARIEGAPLPGPPGLGVTRVIPLDWLDPMGHAPVECLPRLLSPLRDAFLEKLGCGSGALAAHDLRIRLAAQRIDQPMALPTASPLRLEVALLTVEQGAIQLSYRVKFGSEVIALVGETLGLAALSDGAARNLPPPLREALLRRLTLQDVSDGPQDLIA</sequence>
<dbReference type="Gene3D" id="1.10.1040.10">
    <property type="entry name" value="N-(1-d-carboxylethyl)-l-norvaline Dehydrogenase, domain 2"/>
    <property type="match status" value="1"/>
</dbReference>
<feature type="domain" description="3-hydroxyacyl-CoA dehydrogenase NAD binding" evidence="1">
    <location>
        <begin position="5"/>
        <end position="177"/>
    </location>
</feature>
<keyword evidence="2" id="KW-0560">Oxidoreductase</keyword>
<evidence type="ECO:0000313" key="5">
    <source>
        <dbReference type="Proteomes" id="UP000231702"/>
    </source>
</evidence>
<evidence type="ECO:0000313" key="4">
    <source>
        <dbReference type="Proteomes" id="UP000231655"/>
    </source>
</evidence>
<evidence type="ECO:0000313" key="2">
    <source>
        <dbReference type="EMBL" id="PJE30806.1"/>
    </source>
</evidence>
<gene>
    <name evidence="2" type="ORF">CVM39_05010</name>
    <name evidence="3" type="ORF">SAMN06297129_3333</name>
</gene>
<protein>
    <submittedName>
        <fullName evidence="3">Carnitine 3-dehydrogenase</fullName>
        <ecNumber evidence="2">1.1.1.35</ecNumber>
    </submittedName>
</protein>